<dbReference type="Ensembl" id="ENSPTIT00000031193.1">
    <property type="protein sequence ID" value="ENSPTIP00000026626.1"/>
    <property type="gene ID" value="ENSPTIG00000021977.1"/>
</dbReference>
<sequence length="75" mass="8948">MCPLFPNPVLIQVHLSYVPPVLYLCHYSVLFLGMAYRDKRYKEERRMAAEEREKKDEKKWNEGELAEAQDDSMLK</sequence>
<name>A0A8C9KNQ1_PANTA</name>
<keyword evidence="2" id="KW-0812">Transmembrane</keyword>
<proteinExistence type="predicted"/>
<reference evidence="3" key="2">
    <citation type="submission" date="2025-09" db="UniProtKB">
        <authorList>
            <consortium name="Ensembl"/>
        </authorList>
    </citation>
    <scope>IDENTIFICATION</scope>
</reference>
<organism evidence="3 4">
    <name type="scientific">Panthera tigris altaica</name>
    <name type="common">Siberian tiger</name>
    <dbReference type="NCBI Taxonomy" id="74533"/>
    <lineage>
        <taxon>Eukaryota</taxon>
        <taxon>Metazoa</taxon>
        <taxon>Chordata</taxon>
        <taxon>Craniata</taxon>
        <taxon>Vertebrata</taxon>
        <taxon>Euteleostomi</taxon>
        <taxon>Mammalia</taxon>
        <taxon>Eutheria</taxon>
        <taxon>Laurasiatheria</taxon>
        <taxon>Carnivora</taxon>
        <taxon>Feliformia</taxon>
        <taxon>Felidae</taxon>
        <taxon>Pantherinae</taxon>
        <taxon>Panthera</taxon>
    </lineage>
</organism>
<dbReference type="Proteomes" id="UP000675900">
    <property type="component" value="Unassembled WGS sequence"/>
</dbReference>
<feature type="compositionally biased region" description="Acidic residues" evidence="1">
    <location>
        <begin position="64"/>
        <end position="75"/>
    </location>
</feature>
<evidence type="ECO:0000256" key="1">
    <source>
        <dbReference type="SAM" id="MobiDB-lite"/>
    </source>
</evidence>
<dbReference type="AlphaFoldDB" id="A0A8C9KNQ1"/>
<evidence type="ECO:0000256" key="2">
    <source>
        <dbReference type="SAM" id="Phobius"/>
    </source>
</evidence>
<keyword evidence="2" id="KW-0472">Membrane</keyword>
<evidence type="ECO:0000313" key="4">
    <source>
        <dbReference type="Proteomes" id="UP000675900"/>
    </source>
</evidence>
<protein>
    <submittedName>
        <fullName evidence="3">Uncharacterized protein</fullName>
    </submittedName>
</protein>
<feature type="transmembrane region" description="Helical" evidence="2">
    <location>
        <begin position="20"/>
        <end position="37"/>
    </location>
</feature>
<keyword evidence="2" id="KW-1133">Transmembrane helix</keyword>
<dbReference type="GeneTree" id="ENSGT00950000184259"/>
<keyword evidence="4" id="KW-1185">Reference proteome</keyword>
<reference evidence="3" key="1">
    <citation type="submission" date="2025-08" db="UniProtKB">
        <authorList>
            <consortium name="Ensembl"/>
        </authorList>
    </citation>
    <scope>IDENTIFICATION</scope>
</reference>
<accession>A0A8C9KNQ1</accession>
<evidence type="ECO:0000313" key="3">
    <source>
        <dbReference type="Ensembl" id="ENSPTIP00000026626.1"/>
    </source>
</evidence>
<feature type="compositionally biased region" description="Basic and acidic residues" evidence="1">
    <location>
        <begin position="45"/>
        <end position="62"/>
    </location>
</feature>
<feature type="region of interest" description="Disordered" evidence="1">
    <location>
        <begin position="45"/>
        <end position="75"/>
    </location>
</feature>